<dbReference type="InterPro" id="IPR017938">
    <property type="entry name" value="Riboflavin_synthase-like_b-brl"/>
</dbReference>
<dbReference type="SUPFAM" id="SSF54292">
    <property type="entry name" value="2Fe-2S ferredoxin-like"/>
    <property type="match status" value="1"/>
</dbReference>
<dbReference type="PRINTS" id="PR00409">
    <property type="entry name" value="PHDIOXRDTASE"/>
</dbReference>
<reference evidence="9 10" key="1">
    <citation type="submission" date="2018-09" db="EMBL/GenBank/DDBJ databases">
        <authorList>
            <person name="Zhu H."/>
        </authorList>
    </citation>
    <scope>NUCLEOTIDE SEQUENCE [LARGE SCALE GENOMIC DNA]</scope>
    <source>
        <strain evidence="9 10">K1S02-61</strain>
    </source>
</reference>
<keyword evidence="2" id="KW-0001">2Fe-2S</keyword>
<dbReference type="InterPro" id="IPR001433">
    <property type="entry name" value="OxRdtase_FAD/NAD-bd"/>
</dbReference>
<dbReference type="Gene3D" id="2.40.30.10">
    <property type="entry name" value="Translation factors"/>
    <property type="match status" value="1"/>
</dbReference>
<dbReference type="PROSITE" id="PS51384">
    <property type="entry name" value="FAD_FR"/>
    <property type="match status" value="1"/>
</dbReference>
<dbReference type="Proteomes" id="UP000284006">
    <property type="component" value="Unassembled WGS sequence"/>
</dbReference>
<dbReference type="InterPro" id="IPR036010">
    <property type="entry name" value="2Fe-2S_ferredoxin-like_sf"/>
</dbReference>
<keyword evidence="4" id="KW-0560">Oxidoreductase</keyword>
<dbReference type="GO" id="GO:0051537">
    <property type="term" value="F:2 iron, 2 sulfur cluster binding"/>
    <property type="evidence" value="ECO:0007669"/>
    <property type="project" value="UniProtKB-KW"/>
</dbReference>
<dbReference type="PROSITE" id="PS00197">
    <property type="entry name" value="2FE2S_FER_1"/>
    <property type="match status" value="1"/>
</dbReference>
<dbReference type="InterPro" id="IPR006058">
    <property type="entry name" value="2Fe2S_fd_BS"/>
</dbReference>
<dbReference type="PANTHER" id="PTHR47354:SF1">
    <property type="entry name" value="CARNITINE MONOOXYGENASE REDUCTASE SUBUNIT"/>
    <property type="match status" value="1"/>
</dbReference>
<dbReference type="InterPro" id="IPR017927">
    <property type="entry name" value="FAD-bd_FR_type"/>
</dbReference>
<dbReference type="CDD" id="cd00207">
    <property type="entry name" value="fer2"/>
    <property type="match status" value="1"/>
</dbReference>
<dbReference type="GO" id="GO:0016491">
    <property type="term" value="F:oxidoreductase activity"/>
    <property type="evidence" value="ECO:0007669"/>
    <property type="project" value="UniProtKB-KW"/>
</dbReference>
<dbReference type="InterPro" id="IPR039261">
    <property type="entry name" value="FNR_nucleotide-bd"/>
</dbReference>
<gene>
    <name evidence="9" type="ORF">D3872_21660</name>
</gene>
<evidence type="ECO:0000256" key="3">
    <source>
        <dbReference type="ARBA" id="ARBA00022723"/>
    </source>
</evidence>
<feature type="domain" description="FAD-binding FR-type" evidence="8">
    <location>
        <begin position="1"/>
        <end position="100"/>
    </location>
</feature>
<proteinExistence type="predicted"/>
<comment type="caution">
    <text evidence="9">The sequence shown here is derived from an EMBL/GenBank/DDBJ whole genome shotgun (WGS) entry which is preliminary data.</text>
</comment>
<keyword evidence="3" id="KW-0479">Metal-binding</keyword>
<dbReference type="EMBL" id="QYUP01000157">
    <property type="protein sequence ID" value="RJG10734.1"/>
    <property type="molecule type" value="Genomic_DNA"/>
</dbReference>
<feature type="domain" description="2Fe-2S ferredoxin-type" evidence="7">
    <location>
        <begin position="229"/>
        <end position="314"/>
    </location>
</feature>
<protein>
    <submittedName>
        <fullName evidence="9">Oxidoreductase</fullName>
    </submittedName>
</protein>
<evidence type="ECO:0000256" key="4">
    <source>
        <dbReference type="ARBA" id="ARBA00023002"/>
    </source>
</evidence>
<dbReference type="Pfam" id="PF00111">
    <property type="entry name" value="Fer2"/>
    <property type="match status" value="1"/>
</dbReference>
<evidence type="ECO:0000313" key="9">
    <source>
        <dbReference type="EMBL" id="RJG10734.1"/>
    </source>
</evidence>
<dbReference type="SUPFAM" id="SSF63380">
    <property type="entry name" value="Riboflavin synthase domain-like"/>
    <property type="match status" value="1"/>
</dbReference>
<dbReference type="InterPro" id="IPR001041">
    <property type="entry name" value="2Fe-2S_ferredoxin-type"/>
</dbReference>
<evidence type="ECO:0000259" key="7">
    <source>
        <dbReference type="PROSITE" id="PS51085"/>
    </source>
</evidence>
<dbReference type="RefSeq" id="WP_119812740.1">
    <property type="nucleotide sequence ID" value="NZ_QYUP01000157.1"/>
</dbReference>
<name>A0A418XDX3_9BURK</name>
<evidence type="ECO:0000256" key="1">
    <source>
        <dbReference type="ARBA" id="ARBA00022630"/>
    </source>
</evidence>
<dbReference type="PANTHER" id="PTHR47354">
    <property type="entry name" value="NADH OXIDOREDUCTASE HCR"/>
    <property type="match status" value="1"/>
</dbReference>
<accession>A0A418XDX3</accession>
<keyword evidence="5" id="KW-0408">Iron</keyword>
<dbReference type="Gene3D" id="3.10.20.30">
    <property type="match status" value="1"/>
</dbReference>
<dbReference type="InterPro" id="IPR012675">
    <property type="entry name" value="Beta-grasp_dom_sf"/>
</dbReference>
<sequence>MELLIRSMKSQAEDIVSLELVSPSGEPLPAFSAGAHIDLVLGNGLTRSYSLVNDQSERDRYVIAVNKDPSSRGGSRYVHETLRARQSIEVSAPRNHFPLVEDAPQVVFIAGGIGVTPLLCMIRRLDALGRPWKLFYSARSRRKCAYLTELLDLDRDRGNVRFHFVDECDGRLPDMGTLVAPVPGDAHLYCCGPSPMLNAFERATAARPAENVHVEYFSAQQEAVVSGGFTVVLARSRREVRVEPGNSILDALLGDGVDVGHACKEGVCGACQTKVLDGVPDHRDSYLTSREKNAGDTIMLCCSGSVSDTLVLDL</sequence>
<evidence type="ECO:0000256" key="5">
    <source>
        <dbReference type="ARBA" id="ARBA00023004"/>
    </source>
</evidence>
<keyword evidence="6" id="KW-0411">Iron-sulfur</keyword>
<dbReference type="SUPFAM" id="SSF52343">
    <property type="entry name" value="Ferredoxin reductase-like, C-terminal NADP-linked domain"/>
    <property type="match status" value="1"/>
</dbReference>
<evidence type="ECO:0000256" key="6">
    <source>
        <dbReference type="ARBA" id="ARBA00023014"/>
    </source>
</evidence>
<evidence type="ECO:0000313" key="10">
    <source>
        <dbReference type="Proteomes" id="UP000284006"/>
    </source>
</evidence>
<dbReference type="CDD" id="cd06185">
    <property type="entry name" value="PDR_like"/>
    <property type="match status" value="1"/>
</dbReference>
<keyword evidence="1" id="KW-0285">Flavoprotein</keyword>
<dbReference type="InterPro" id="IPR050415">
    <property type="entry name" value="MRET"/>
</dbReference>
<dbReference type="PROSITE" id="PS51085">
    <property type="entry name" value="2FE2S_FER_2"/>
    <property type="match status" value="1"/>
</dbReference>
<evidence type="ECO:0000256" key="2">
    <source>
        <dbReference type="ARBA" id="ARBA00022714"/>
    </source>
</evidence>
<dbReference type="AlphaFoldDB" id="A0A418XDX3"/>
<evidence type="ECO:0000259" key="8">
    <source>
        <dbReference type="PROSITE" id="PS51384"/>
    </source>
</evidence>
<dbReference type="Pfam" id="PF00175">
    <property type="entry name" value="NAD_binding_1"/>
    <property type="match status" value="1"/>
</dbReference>
<dbReference type="GO" id="GO:0046872">
    <property type="term" value="F:metal ion binding"/>
    <property type="evidence" value="ECO:0007669"/>
    <property type="project" value="UniProtKB-KW"/>
</dbReference>
<organism evidence="9 10">
    <name type="scientific">Massilia cavernae</name>
    <dbReference type="NCBI Taxonomy" id="2320864"/>
    <lineage>
        <taxon>Bacteria</taxon>
        <taxon>Pseudomonadati</taxon>
        <taxon>Pseudomonadota</taxon>
        <taxon>Betaproteobacteria</taxon>
        <taxon>Burkholderiales</taxon>
        <taxon>Oxalobacteraceae</taxon>
        <taxon>Telluria group</taxon>
        <taxon>Massilia</taxon>
    </lineage>
</organism>
<dbReference type="Gene3D" id="3.40.50.80">
    <property type="entry name" value="Nucleotide-binding domain of ferredoxin-NADP reductase (FNR) module"/>
    <property type="match status" value="1"/>
</dbReference>
<dbReference type="OrthoDB" id="544091at2"/>
<keyword evidence="10" id="KW-1185">Reference proteome</keyword>